<proteinExistence type="predicted"/>
<comment type="caution">
    <text evidence="1">The sequence shown here is derived from an EMBL/GenBank/DDBJ whole genome shotgun (WGS) entry which is preliminary data.</text>
</comment>
<name>A0ACA9LZU9_9GLOM</name>
<keyword evidence="2" id="KW-1185">Reference proteome</keyword>
<dbReference type="Proteomes" id="UP000789366">
    <property type="component" value="Unassembled WGS sequence"/>
</dbReference>
<organism evidence="1 2">
    <name type="scientific">Cetraspora pellucida</name>
    <dbReference type="NCBI Taxonomy" id="1433469"/>
    <lineage>
        <taxon>Eukaryota</taxon>
        <taxon>Fungi</taxon>
        <taxon>Fungi incertae sedis</taxon>
        <taxon>Mucoromycota</taxon>
        <taxon>Glomeromycotina</taxon>
        <taxon>Glomeromycetes</taxon>
        <taxon>Diversisporales</taxon>
        <taxon>Gigasporaceae</taxon>
        <taxon>Cetraspora</taxon>
    </lineage>
</organism>
<feature type="non-terminal residue" evidence="1">
    <location>
        <position position="82"/>
    </location>
</feature>
<gene>
    <name evidence="1" type="ORF">SPELUC_LOCUS5517</name>
</gene>
<reference evidence="1" key="1">
    <citation type="submission" date="2021-06" db="EMBL/GenBank/DDBJ databases">
        <authorList>
            <person name="Kallberg Y."/>
            <person name="Tangrot J."/>
            <person name="Rosling A."/>
        </authorList>
    </citation>
    <scope>NUCLEOTIDE SEQUENCE</scope>
    <source>
        <strain evidence="1">28 12/20/2015</strain>
    </source>
</reference>
<sequence length="82" mass="9350">MSGIGQQILGSAVVDKYKWLVLALFGLTIALTNEIFARYLANRPGSRKMPRKRIFVNSEQDVIRFVNNLTLDRVLEKNEAQL</sequence>
<protein>
    <submittedName>
        <fullName evidence="1">12760_t:CDS:1</fullName>
    </submittedName>
</protein>
<evidence type="ECO:0000313" key="2">
    <source>
        <dbReference type="Proteomes" id="UP000789366"/>
    </source>
</evidence>
<dbReference type="EMBL" id="CAJVPW010005679">
    <property type="protein sequence ID" value="CAG8558761.1"/>
    <property type="molecule type" value="Genomic_DNA"/>
</dbReference>
<accession>A0ACA9LZU9</accession>
<evidence type="ECO:0000313" key="1">
    <source>
        <dbReference type="EMBL" id="CAG8558761.1"/>
    </source>
</evidence>